<feature type="transmembrane region" description="Helical" evidence="6">
    <location>
        <begin position="97"/>
        <end position="117"/>
    </location>
</feature>
<accession>A0A4S4AUD3</accession>
<dbReference type="SUPFAM" id="SSF103481">
    <property type="entry name" value="Multidrug resistance efflux transporter EmrE"/>
    <property type="match status" value="2"/>
</dbReference>
<reference evidence="8 9" key="1">
    <citation type="submission" date="2019-04" db="EMBL/GenBank/DDBJ databases">
        <title>Azoarcus rhizosphaerae sp. nov. isolated from rhizosphere of Ficus religiosa.</title>
        <authorList>
            <person name="Lin S.-Y."/>
            <person name="Hameed A."/>
            <person name="Hsu Y.-H."/>
            <person name="Young C.-C."/>
        </authorList>
    </citation>
    <scope>NUCLEOTIDE SEQUENCE [LARGE SCALE GENOMIC DNA]</scope>
    <source>
        <strain evidence="8 9">CC-YHH848</strain>
    </source>
</reference>
<dbReference type="PANTHER" id="PTHR32322:SF2">
    <property type="entry name" value="EAMA DOMAIN-CONTAINING PROTEIN"/>
    <property type="match status" value="1"/>
</dbReference>
<protein>
    <submittedName>
        <fullName evidence="8">DMT family transporter</fullName>
    </submittedName>
</protein>
<comment type="similarity">
    <text evidence="2">Belongs to the EamA transporter family.</text>
</comment>
<dbReference type="PANTHER" id="PTHR32322">
    <property type="entry name" value="INNER MEMBRANE TRANSPORTER"/>
    <property type="match status" value="1"/>
</dbReference>
<dbReference type="Proteomes" id="UP000307956">
    <property type="component" value="Unassembled WGS sequence"/>
</dbReference>
<dbReference type="Pfam" id="PF00892">
    <property type="entry name" value="EamA"/>
    <property type="match status" value="2"/>
</dbReference>
<evidence type="ECO:0000256" key="5">
    <source>
        <dbReference type="ARBA" id="ARBA00023136"/>
    </source>
</evidence>
<evidence type="ECO:0000256" key="3">
    <source>
        <dbReference type="ARBA" id="ARBA00022692"/>
    </source>
</evidence>
<proteinExistence type="inferred from homology"/>
<feature type="transmembrane region" description="Helical" evidence="6">
    <location>
        <begin position="70"/>
        <end position="91"/>
    </location>
</feature>
<gene>
    <name evidence="8" type="ORF">E6O51_05440</name>
</gene>
<dbReference type="InterPro" id="IPR050638">
    <property type="entry name" value="AA-Vitamin_Transporters"/>
</dbReference>
<keyword evidence="5 6" id="KW-0472">Membrane</keyword>
<evidence type="ECO:0000313" key="8">
    <source>
        <dbReference type="EMBL" id="THF63498.1"/>
    </source>
</evidence>
<dbReference type="OrthoDB" id="4167046at2"/>
<dbReference type="InterPro" id="IPR037185">
    <property type="entry name" value="EmrE-like"/>
</dbReference>
<dbReference type="GO" id="GO:0016020">
    <property type="term" value="C:membrane"/>
    <property type="evidence" value="ECO:0007669"/>
    <property type="project" value="UniProtKB-SubCell"/>
</dbReference>
<name>A0A4S4AUD3_9RHOO</name>
<feature type="transmembrane region" description="Helical" evidence="6">
    <location>
        <begin position="275"/>
        <end position="292"/>
    </location>
</feature>
<sequence length="297" mass="32271">MKRLSANPYLLLTLTALFWSGNMVVGRGLREAVPPISLAFWRWAIALVLVLPFALPKLREQWPTLRRHWRPMVVLGLLGVGGFNTLAYIALQYTTATNATLLNSCIPIATIALAFVLLGKRLTVLEAVGVLVSLAGVMAIVGRGDVHTLLAFSLNTGDLWMLGAVLVWGLYTVGLQWRPQGLDPMVMLFAFTVVGLAALVPVYGWEMASGRSTELNAASLLGILYVAIFPGFLGYVFYNAGVAAVGPSRGSLFIHLMPVFGTILAAVFLGERPQWYHFVGIALVFAGIFLTTRRRPA</sequence>
<feature type="transmembrane region" description="Helical" evidence="6">
    <location>
        <begin position="217"/>
        <end position="238"/>
    </location>
</feature>
<feature type="domain" description="EamA" evidence="7">
    <location>
        <begin position="156"/>
        <end position="292"/>
    </location>
</feature>
<evidence type="ECO:0000256" key="1">
    <source>
        <dbReference type="ARBA" id="ARBA00004141"/>
    </source>
</evidence>
<feature type="transmembrane region" description="Helical" evidence="6">
    <location>
        <begin position="250"/>
        <end position="269"/>
    </location>
</feature>
<feature type="transmembrane region" description="Helical" evidence="6">
    <location>
        <begin position="148"/>
        <end position="173"/>
    </location>
</feature>
<dbReference type="AlphaFoldDB" id="A0A4S4AUD3"/>
<feature type="transmembrane region" description="Helical" evidence="6">
    <location>
        <begin position="40"/>
        <end position="58"/>
    </location>
</feature>
<feature type="domain" description="EamA" evidence="7">
    <location>
        <begin position="9"/>
        <end position="141"/>
    </location>
</feature>
<organism evidence="8 9">
    <name type="scientific">Pseudothauera rhizosphaerae</name>
    <dbReference type="NCBI Taxonomy" id="2565932"/>
    <lineage>
        <taxon>Bacteria</taxon>
        <taxon>Pseudomonadati</taxon>
        <taxon>Pseudomonadota</taxon>
        <taxon>Betaproteobacteria</taxon>
        <taxon>Rhodocyclales</taxon>
        <taxon>Zoogloeaceae</taxon>
        <taxon>Pseudothauera</taxon>
    </lineage>
</organism>
<keyword evidence="3 6" id="KW-0812">Transmembrane</keyword>
<evidence type="ECO:0000256" key="4">
    <source>
        <dbReference type="ARBA" id="ARBA00022989"/>
    </source>
</evidence>
<evidence type="ECO:0000259" key="7">
    <source>
        <dbReference type="Pfam" id="PF00892"/>
    </source>
</evidence>
<keyword evidence="4 6" id="KW-1133">Transmembrane helix</keyword>
<evidence type="ECO:0000256" key="6">
    <source>
        <dbReference type="SAM" id="Phobius"/>
    </source>
</evidence>
<dbReference type="RefSeq" id="WP_136383949.1">
    <property type="nucleotide sequence ID" value="NZ_SSOD01000003.1"/>
</dbReference>
<keyword evidence="9" id="KW-1185">Reference proteome</keyword>
<evidence type="ECO:0000313" key="9">
    <source>
        <dbReference type="Proteomes" id="UP000307956"/>
    </source>
</evidence>
<dbReference type="EMBL" id="SSOD01000003">
    <property type="protein sequence ID" value="THF63498.1"/>
    <property type="molecule type" value="Genomic_DNA"/>
</dbReference>
<evidence type="ECO:0000256" key="2">
    <source>
        <dbReference type="ARBA" id="ARBA00007362"/>
    </source>
</evidence>
<dbReference type="InterPro" id="IPR000620">
    <property type="entry name" value="EamA_dom"/>
</dbReference>
<feature type="transmembrane region" description="Helical" evidence="6">
    <location>
        <begin position="185"/>
        <end position="205"/>
    </location>
</feature>
<comment type="caution">
    <text evidence="8">The sequence shown here is derived from an EMBL/GenBank/DDBJ whole genome shotgun (WGS) entry which is preliminary data.</text>
</comment>
<comment type="subcellular location">
    <subcellularLocation>
        <location evidence="1">Membrane</location>
        <topology evidence="1">Multi-pass membrane protein</topology>
    </subcellularLocation>
</comment>
<feature type="transmembrane region" description="Helical" evidence="6">
    <location>
        <begin position="124"/>
        <end position="142"/>
    </location>
</feature>